<organism evidence="1">
    <name type="scientific">Aegilops tauschii</name>
    <name type="common">Tausch's goatgrass</name>
    <name type="synonym">Aegilops squarrosa</name>
    <dbReference type="NCBI Taxonomy" id="37682"/>
    <lineage>
        <taxon>Eukaryota</taxon>
        <taxon>Viridiplantae</taxon>
        <taxon>Streptophyta</taxon>
        <taxon>Embryophyta</taxon>
        <taxon>Tracheophyta</taxon>
        <taxon>Spermatophyta</taxon>
        <taxon>Magnoliopsida</taxon>
        <taxon>Liliopsida</taxon>
        <taxon>Poales</taxon>
        <taxon>Poaceae</taxon>
        <taxon>BOP clade</taxon>
        <taxon>Pooideae</taxon>
        <taxon>Triticodae</taxon>
        <taxon>Triticeae</taxon>
        <taxon>Triticinae</taxon>
        <taxon>Aegilops</taxon>
    </lineage>
</organism>
<dbReference type="PANTHER" id="PTHR47853">
    <property type="entry name" value="EXPRESSED PROTEIN"/>
    <property type="match status" value="1"/>
</dbReference>
<dbReference type="EnsemblPlants" id="EMT10989">
    <property type="protein sequence ID" value="EMT10989"/>
    <property type="gene ID" value="F775_42422"/>
</dbReference>
<dbReference type="AlphaFoldDB" id="M8BW10"/>
<dbReference type="PANTHER" id="PTHR47853:SF1">
    <property type="entry name" value="EXPRESSED PROTEIN"/>
    <property type="match status" value="1"/>
</dbReference>
<reference evidence="1" key="1">
    <citation type="submission" date="2015-06" db="UniProtKB">
        <authorList>
            <consortium name="EnsemblPlants"/>
        </authorList>
    </citation>
    <scope>IDENTIFICATION</scope>
</reference>
<proteinExistence type="predicted"/>
<name>M8BW10_AEGTA</name>
<accession>M8BW10</accession>
<sequence>MAAPTQTSPLRRWKRFFRAFDCVDTAIKPSDPDHSRDELRRARVDVVEQLCNAADDDDQAERLCGILDDHMAESLETLRLPPGAPPLLGFPDPPRAPWLCAGTSRRASASWPEASDALHKLDNINVPQNKEVTVDQQQHVSANSDIVMKTVGISKKAFDSAAGDRAGLCSEEKMAAAKRKFHQAYQEAEDAKRQRRTRFVQVPKMMQPIRRCTSSMVKNTFSITSQLHMA</sequence>
<evidence type="ECO:0000313" key="1">
    <source>
        <dbReference type="EnsemblPlants" id="EMT10989"/>
    </source>
</evidence>
<protein>
    <submittedName>
        <fullName evidence="1">Uncharacterized protein</fullName>
    </submittedName>
</protein>